<comment type="similarity">
    <text evidence="2 7 8">Belongs to the triosephosphate isomerase family.</text>
</comment>
<dbReference type="EMBL" id="CP066776">
    <property type="protein sequence ID" value="QQL44359.1"/>
    <property type="molecule type" value="Genomic_DNA"/>
</dbReference>
<comment type="subunit">
    <text evidence="7 8">Homodimer.</text>
</comment>
<dbReference type="InterPro" id="IPR020861">
    <property type="entry name" value="Triosephosphate_isomerase_AS"/>
</dbReference>
<keyword evidence="6 7" id="KW-0413">Isomerase</keyword>
<dbReference type="UniPathway" id="UPA00109">
    <property type="reaction ID" value="UER00189"/>
</dbReference>
<feature type="binding site" evidence="7">
    <location>
        <begin position="239"/>
        <end position="240"/>
    </location>
    <ligand>
        <name>substrate</name>
    </ligand>
</feature>
<dbReference type="GO" id="GO:0006096">
    <property type="term" value="P:glycolytic process"/>
    <property type="evidence" value="ECO:0007669"/>
    <property type="project" value="UniProtKB-UniRule"/>
</dbReference>
<feature type="active site" description="Electrophile" evidence="7">
    <location>
        <position position="100"/>
    </location>
</feature>
<evidence type="ECO:0000256" key="4">
    <source>
        <dbReference type="ARBA" id="ARBA00022490"/>
    </source>
</evidence>
<evidence type="ECO:0000256" key="7">
    <source>
        <dbReference type="HAMAP-Rule" id="MF_00147"/>
    </source>
</evidence>
<dbReference type="AlphaFoldDB" id="A0A6B3L8Z8"/>
<dbReference type="GO" id="GO:0004807">
    <property type="term" value="F:triose-phosphate isomerase activity"/>
    <property type="evidence" value="ECO:0007669"/>
    <property type="project" value="UniProtKB-UniRule"/>
</dbReference>
<evidence type="ECO:0000313" key="10">
    <source>
        <dbReference type="Proteomes" id="UP000475117"/>
    </source>
</evidence>
<dbReference type="InterPro" id="IPR022896">
    <property type="entry name" value="TrioseP_Isoase_bac/euk"/>
</dbReference>
<dbReference type="GO" id="GO:0046166">
    <property type="term" value="P:glyceraldehyde-3-phosphate biosynthetic process"/>
    <property type="evidence" value="ECO:0007669"/>
    <property type="project" value="TreeGrafter"/>
</dbReference>
<comment type="function">
    <text evidence="7">Involved in the gluconeogenesis. Catalyzes stereospecifically the conversion of dihydroxyacetone phosphate (DHAP) to D-glyceraldehyde-3-phosphate (G3P).</text>
</comment>
<dbReference type="RefSeq" id="WP_164362098.1">
    <property type="nucleotide sequence ID" value="NZ_CP066776.1"/>
</dbReference>
<reference evidence="9 10" key="1">
    <citation type="submission" date="2020-12" db="EMBL/GenBank/DDBJ databases">
        <title>Sulforoseuscoccus oceanibium gen. nov., sp. nov., a representative of the phylum Verrucomicrobia with special cytoplasmic membrane, and proposal of Sulforoseuscoccusaceae fam. nov.</title>
        <authorList>
            <person name="Xi F."/>
        </authorList>
    </citation>
    <scope>NUCLEOTIDE SEQUENCE [LARGE SCALE GENOMIC DNA]</scope>
    <source>
        <strain evidence="9 10">T37</strain>
    </source>
</reference>
<dbReference type="GO" id="GO:0006094">
    <property type="term" value="P:gluconeogenesis"/>
    <property type="evidence" value="ECO:0007669"/>
    <property type="project" value="UniProtKB-UniRule"/>
</dbReference>
<dbReference type="GO" id="GO:0005829">
    <property type="term" value="C:cytosol"/>
    <property type="evidence" value="ECO:0007669"/>
    <property type="project" value="TreeGrafter"/>
</dbReference>
<sequence length="263" mass="28508">MKPSHRKPIIAANWKMHMTPAESGEFLRPFLRNFTRELPVEAVICPPFVTIPAVAEGLSATNGVSLGAQNMSSEPAGAFTGEISAKMLKELSVEYVIIGHSERRSIYGETDEIINKKLLTALEVRFKPIFCVGETLEERDGGQLEEVLKRQIVKGLDSIGPRRATDVVIAYEPVWAIGTGRTASAAQAQEAHAFIRSVLTELYGEDTAQKIRIQYGGSVKGGNAAELLSQPDIDGALVGGASLEPASFYEIIRNVVEVIENNG</sequence>
<evidence type="ECO:0000256" key="3">
    <source>
        <dbReference type="ARBA" id="ARBA00022432"/>
    </source>
</evidence>
<comment type="subcellular location">
    <subcellularLocation>
        <location evidence="7 8">Cytoplasm</location>
    </subcellularLocation>
</comment>
<dbReference type="FunFam" id="3.20.20.70:FF:000016">
    <property type="entry name" value="Triosephosphate isomerase"/>
    <property type="match status" value="1"/>
</dbReference>
<feature type="binding site" evidence="7">
    <location>
        <begin position="13"/>
        <end position="15"/>
    </location>
    <ligand>
        <name>substrate</name>
    </ligand>
</feature>
<dbReference type="KEGG" id="soa:G3M56_010745"/>
<comment type="pathway">
    <text evidence="7 8">Carbohydrate biosynthesis; gluconeogenesis.</text>
</comment>
<proteinExistence type="inferred from homology"/>
<organism evidence="9 10">
    <name type="scientific">Sulfuriroseicoccus oceanibius</name>
    <dbReference type="NCBI Taxonomy" id="2707525"/>
    <lineage>
        <taxon>Bacteria</taxon>
        <taxon>Pseudomonadati</taxon>
        <taxon>Verrucomicrobiota</taxon>
        <taxon>Verrucomicrobiia</taxon>
        <taxon>Verrucomicrobiales</taxon>
        <taxon>Verrucomicrobiaceae</taxon>
        <taxon>Sulfuriroseicoccus</taxon>
    </lineage>
</organism>
<dbReference type="SUPFAM" id="SSF51351">
    <property type="entry name" value="Triosephosphate isomerase (TIM)"/>
    <property type="match status" value="1"/>
</dbReference>
<dbReference type="PANTHER" id="PTHR21139:SF42">
    <property type="entry name" value="TRIOSEPHOSPHATE ISOMERASE"/>
    <property type="match status" value="1"/>
</dbReference>
<evidence type="ECO:0000256" key="2">
    <source>
        <dbReference type="ARBA" id="ARBA00007422"/>
    </source>
</evidence>
<dbReference type="GO" id="GO:0019563">
    <property type="term" value="P:glycerol catabolic process"/>
    <property type="evidence" value="ECO:0007669"/>
    <property type="project" value="TreeGrafter"/>
</dbReference>
<protein>
    <recommendedName>
        <fullName evidence="7 8">Triosephosphate isomerase</fullName>
        <shortName evidence="7">TIM</shortName>
        <shortName evidence="7">TPI</shortName>
        <ecNumber evidence="7 8">5.3.1.1</ecNumber>
    </recommendedName>
    <alternativeName>
        <fullName evidence="7">Triose-phosphate isomerase</fullName>
    </alternativeName>
</protein>
<evidence type="ECO:0000256" key="6">
    <source>
        <dbReference type="ARBA" id="ARBA00023235"/>
    </source>
</evidence>
<feature type="binding site" evidence="7">
    <location>
        <position position="178"/>
    </location>
    <ligand>
        <name>substrate</name>
    </ligand>
</feature>
<feature type="active site" description="Proton acceptor" evidence="7">
    <location>
        <position position="172"/>
    </location>
</feature>
<evidence type="ECO:0000256" key="5">
    <source>
        <dbReference type="ARBA" id="ARBA00023152"/>
    </source>
</evidence>
<keyword evidence="4 7" id="KW-0963">Cytoplasm</keyword>
<comment type="pathway">
    <text evidence="1 7 8">Carbohydrate degradation; glycolysis; D-glyceraldehyde 3-phosphate from glycerone phosphate: step 1/1.</text>
</comment>
<evidence type="ECO:0000256" key="1">
    <source>
        <dbReference type="ARBA" id="ARBA00004680"/>
    </source>
</evidence>
<evidence type="ECO:0000313" key="9">
    <source>
        <dbReference type="EMBL" id="QQL44359.1"/>
    </source>
</evidence>
<dbReference type="Pfam" id="PF00121">
    <property type="entry name" value="TIM"/>
    <property type="match status" value="1"/>
</dbReference>
<comment type="catalytic activity">
    <reaction evidence="7 8">
        <text>D-glyceraldehyde 3-phosphate = dihydroxyacetone phosphate</text>
        <dbReference type="Rhea" id="RHEA:18585"/>
        <dbReference type="ChEBI" id="CHEBI:57642"/>
        <dbReference type="ChEBI" id="CHEBI:59776"/>
        <dbReference type="EC" id="5.3.1.1"/>
    </reaction>
</comment>
<accession>A0A6B3L8Z8</accession>
<feature type="binding site" evidence="7">
    <location>
        <position position="218"/>
    </location>
    <ligand>
        <name>substrate</name>
    </ligand>
</feature>
<dbReference type="Gene3D" id="3.20.20.70">
    <property type="entry name" value="Aldolase class I"/>
    <property type="match status" value="1"/>
</dbReference>
<dbReference type="CDD" id="cd00311">
    <property type="entry name" value="TIM"/>
    <property type="match status" value="1"/>
</dbReference>
<dbReference type="PROSITE" id="PS00171">
    <property type="entry name" value="TIM_1"/>
    <property type="match status" value="1"/>
</dbReference>
<dbReference type="InterPro" id="IPR013785">
    <property type="entry name" value="Aldolase_TIM"/>
</dbReference>
<keyword evidence="3 7" id="KW-0312">Gluconeogenesis</keyword>
<dbReference type="PROSITE" id="PS51440">
    <property type="entry name" value="TIM_2"/>
    <property type="match status" value="1"/>
</dbReference>
<dbReference type="PANTHER" id="PTHR21139">
    <property type="entry name" value="TRIOSEPHOSPHATE ISOMERASE"/>
    <property type="match status" value="1"/>
</dbReference>
<dbReference type="NCBIfam" id="TIGR00419">
    <property type="entry name" value="tim"/>
    <property type="match status" value="1"/>
</dbReference>
<dbReference type="HAMAP" id="MF_00147_B">
    <property type="entry name" value="TIM_B"/>
    <property type="match status" value="1"/>
</dbReference>
<dbReference type="InterPro" id="IPR035990">
    <property type="entry name" value="TIM_sf"/>
</dbReference>
<gene>
    <name evidence="7" type="primary">tpiA</name>
    <name evidence="9" type="ORF">G3M56_010745</name>
</gene>
<dbReference type="UniPathway" id="UPA00138"/>
<evidence type="ECO:0000256" key="8">
    <source>
        <dbReference type="RuleBase" id="RU363013"/>
    </source>
</evidence>
<keyword evidence="5 7" id="KW-0324">Glycolysis</keyword>
<keyword evidence="10" id="KW-1185">Reference proteome</keyword>
<name>A0A6B3L8Z8_9BACT</name>
<dbReference type="InterPro" id="IPR000652">
    <property type="entry name" value="Triosephosphate_isomerase"/>
</dbReference>
<dbReference type="EC" id="5.3.1.1" evidence="7 8"/>
<dbReference type="Proteomes" id="UP000475117">
    <property type="component" value="Chromosome"/>
</dbReference>